<sequence length="202" mass="22177">MVRMQIAEWAVAVMERLGSIGAGLLVLIENLFPPIPSEVVLPLAGFAASRGDIDLLAAILCTTAGSVIGAAILYWLGRGIGLERVRAIAVRLPLVEGTDIDRTVDWFHRHGRKAVFFGRMVPLFRSFISIPAGVDRMPMLPFVLLTAAGSGIWNTVFIGAGYWLGESWHVVERYAGVFQWIVIVAVAAALAWWIVNRVRRRA</sequence>
<feature type="transmembrane region" description="Helical" evidence="7">
    <location>
        <begin position="142"/>
        <end position="165"/>
    </location>
</feature>
<feature type="domain" description="VTT" evidence="8">
    <location>
        <begin position="35"/>
        <end position="162"/>
    </location>
</feature>
<evidence type="ECO:0000313" key="10">
    <source>
        <dbReference type="Proteomes" id="UP000616114"/>
    </source>
</evidence>
<comment type="caution">
    <text evidence="9">The sequence shown here is derived from an EMBL/GenBank/DDBJ whole genome shotgun (WGS) entry which is preliminary data.</text>
</comment>
<comment type="subcellular location">
    <subcellularLocation>
        <location evidence="1">Cell membrane</location>
        <topology evidence="1">Multi-pass membrane protein</topology>
    </subcellularLocation>
</comment>
<evidence type="ECO:0000256" key="3">
    <source>
        <dbReference type="ARBA" id="ARBA00022475"/>
    </source>
</evidence>
<evidence type="ECO:0000313" key="9">
    <source>
        <dbReference type="EMBL" id="GGA17241.1"/>
    </source>
</evidence>
<keyword evidence="4 7" id="KW-0812">Transmembrane</keyword>
<keyword evidence="10" id="KW-1185">Reference proteome</keyword>
<evidence type="ECO:0000256" key="1">
    <source>
        <dbReference type="ARBA" id="ARBA00004651"/>
    </source>
</evidence>
<evidence type="ECO:0000256" key="6">
    <source>
        <dbReference type="ARBA" id="ARBA00023136"/>
    </source>
</evidence>
<proteinExistence type="inferred from homology"/>
<keyword evidence="6 7" id="KW-0472">Membrane</keyword>
<evidence type="ECO:0000259" key="8">
    <source>
        <dbReference type="Pfam" id="PF09335"/>
    </source>
</evidence>
<evidence type="ECO:0000256" key="7">
    <source>
        <dbReference type="SAM" id="Phobius"/>
    </source>
</evidence>
<feature type="transmembrane region" description="Helical" evidence="7">
    <location>
        <begin position="12"/>
        <end position="35"/>
    </location>
</feature>
<dbReference type="PANTHER" id="PTHR42709:SF6">
    <property type="entry name" value="UNDECAPRENYL PHOSPHATE TRANSPORTER A"/>
    <property type="match status" value="1"/>
</dbReference>
<feature type="transmembrane region" description="Helical" evidence="7">
    <location>
        <begin position="177"/>
        <end position="195"/>
    </location>
</feature>
<organism evidence="9 10">
    <name type="scientific">Sediminivirga luteola</name>
    <dbReference type="NCBI Taxonomy" id="1774748"/>
    <lineage>
        <taxon>Bacteria</taxon>
        <taxon>Bacillati</taxon>
        <taxon>Actinomycetota</taxon>
        <taxon>Actinomycetes</taxon>
        <taxon>Micrococcales</taxon>
        <taxon>Brevibacteriaceae</taxon>
        <taxon>Sediminivirga</taxon>
    </lineage>
</organism>
<comment type="similarity">
    <text evidence="2">Belongs to the DedA family.</text>
</comment>
<evidence type="ECO:0000256" key="5">
    <source>
        <dbReference type="ARBA" id="ARBA00022989"/>
    </source>
</evidence>
<keyword evidence="5 7" id="KW-1133">Transmembrane helix</keyword>
<dbReference type="InterPro" id="IPR032816">
    <property type="entry name" value="VTT_dom"/>
</dbReference>
<evidence type="ECO:0000256" key="2">
    <source>
        <dbReference type="ARBA" id="ARBA00010792"/>
    </source>
</evidence>
<reference evidence="9" key="2">
    <citation type="submission" date="2020-09" db="EMBL/GenBank/DDBJ databases">
        <authorList>
            <person name="Sun Q."/>
            <person name="Zhou Y."/>
        </authorList>
    </citation>
    <scope>NUCLEOTIDE SEQUENCE</scope>
    <source>
        <strain evidence="9">CGMCC 1.12785</strain>
    </source>
</reference>
<dbReference type="PANTHER" id="PTHR42709">
    <property type="entry name" value="ALKALINE PHOSPHATASE LIKE PROTEIN"/>
    <property type="match status" value="1"/>
</dbReference>
<dbReference type="EMBL" id="BMFY01000008">
    <property type="protein sequence ID" value="GGA17241.1"/>
    <property type="molecule type" value="Genomic_DNA"/>
</dbReference>
<keyword evidence="3" id="KW-1003">Cell membrane</keyword>
<accession>A0A8J2XLD1</accession>
<gene>
    <name evidence="9" type="ORF">GCM10011333_20400</name>
</gene>
<protein>
    <recommendedName>
        <fullName evidence="8">VTT domain-containing protein</fullName>
    </recommendedName>
</protein>
<evidence type="ECO:0000256" key="4">
    <source>
        <dbReference type="ARBA" id="ARBA00022692"/>
    </source>
</evidence>
<name>A0A8J2XLD1_9MICO</name>
<dbReference type="InterPro" id="IPR051311">
    <property type="entry name" value="DedA_domain"/>
</dbReference>
<dbReference type="Proteomes" id="UP000616114">
    <property type="component" value="Unassembled WGS sequence"/>
</dbReference>
<reference evidence="9" key="1">
    <citation type="journal article" date="2014" name="Int. J. Syst. Evol. Microbiol.">
        <title>Complete genome sequence of Corynebacterium casei LMG S-19264T (=DSM 44701T), isolated from a smear-ripened cheese.</title>
        <authorList>
            <consortium name="US DOE Joint Genome Institute (JGI-PGF)"/>
            <person name="Walter F."/>
            <person name="Albersmeier A."/>
            <person name="Kalinowski J."/>
            <person name="Ruckert C."/>
        </authorList>
    </citation>
    <scope>NUCLEOTIDE SEQUENCE</scope>
    <source>
        <strain evidence="9">CGMCC 1.12785</strain>
    </source>
</reference>
<dbReference type="GO" id="GO:0005886">
    <property type="term" value="C:plasma membrane"/>
    <property type="evidence" value="ECO:0007669"/>
    <property type="project" value="UniProtKB-SubCell"/>
</dbReference>
<dbReference type="AlphaFoldDB" id="A0A8J2XLD1"/>
<dbReference type="Pfam" id="PF09335">
    <property type="entry name" value="VTT_dom"/>
    <property type="match status" value="1"/>
</dbReference>
<feature type="transmembrane region" description="Helical" evidence="7">
    <location>
        <begin position="55"/>
        <end position="76"/>
    </location>
</feature>